<feature type="domain" description="MULE transposase" evidence="2">
    <location>
        <begin position="239"/>
        <end position="329"/>
    </location>
</feature>
<dbReference type="Pfam" id="PF10551">
    <property type="entry name" value="MULE"/>
    <property type="match status" value="1"/>
</dbReference>
<dbReference type="Proteomes" id="UP000289738">
    <property type="component" value="Chromosome A01"/>
</dbReference>
<keyword evidence="4" id="KW-1185">Reference proteome</keyword>
<keyword evidence="1" id="KW-0732">Signal</keyword>
<name>A0A445EKK8_ARAHY</name>
<dbReference type="AlphaFoldDB" id="A0A445EKK8"/>
<dbReference type="EMBL" id="SDMP01000001">
    <property type="protein sequence ID" value="RYR75989.1"/>
    <property type="molecule type" value="Genomic_DNA"/>
</dbReference>
<dbReference type="PANTHER" id="PTHR31973">
    <property type="entry name" value="POLYPROTEIN, PUTATIVE-RELATED"/>
    <property type="match status" value="1"/>
</dbReference>
<evidence type="ECO:0000256" key="1">
    <source>
        <dbReference type="SAM" id="SignalP"/>
    </source>
</evidence>
<accession>A0A445EKK8</accession>
<protein>
    <recommendedName>
        <fullName evidence="2">MULE transposase domain-containing protein</fullName>
    </recommendedName>
</protein>
<feature type="chain" id="PRO_5019148820" description="MULE transposase domain-containing protein" evidence="1">
    <location>
        <begin position="29"/>
        <end position="490"/>
    </location>
</feature>
<evidence type="ECO:0000259" key="2">
    <source>
        <dbReference type="Pfam" id="PF10551"/>
    </source>
</evidence>
<comment type="caution">
    <text evidence="3">The sequence shown here is derived from an EMBL/GenBank/DDBJ whole genome shotgun (WGS) entry which is preliminary data.</text>
</comment>
<dbReference type="InterPro" id="IPR018289">
    <property type="entry name" value="MULE_transposase_dom"/>
</dbReference>
<sequence length="490" mass="56703">MKHMHLITNTTLMFCLLCELWISQPCMPRNFLSEGNVAAEDNEFSVRIEFGSRESVISAIKSYTISRGVDYTMYESKPHTFYPKCKEYGAGCDWLIRVSLIQKKGYWEIMRYNGKRMCTIETISQDHAKLDSDTIVDAIRSLVEADPSIKAKSIIVEVQSRFNYIVNYCKVWLANQKYVSKVFADWKIFYQTLPVWLKAMTAKMPISRSEEVNGVKVLHCVFRSFYLCITIFRHCKPLVQIDGTHIYKKYKGALLVAVAQDENQNIVPIAFATVESKTAGAWEFLLTIDGLGIISECHNSIDVAITHSTGTWSPPRVWHMFCIRHIESNFLRRFNTPYLHQLVNRSTTKTTKCLKSGVRHILDGAMRSVLRDGCWHFTGVIVGGMRNLPVTAIVWSIFYRLNKLFTRKSVETHEHVCNGFTYSEFAIKRIKENFRRAGNIIVNRFDRRNEMFEVCDEMRDGSIYTVNLVQRHYDCGHFQVEQLPCRHVLA</sequence>
<proteinExistence type="predicted"/>
<evidence type="ECO:0000313" key="4">
    <source>
        <dbReference type="Proteomes" id="UP000289738"/>
    </source>
</evidence>
<evidence type="ECO:0000313" key="3">
    <source>
        <dbReference type="EMBL" id="RYR75989.1"/>
    </source>
</evidence>
<reference evidence="3 4" key="1">
    <citation type="submission" date="2019-01" db="EMBL/GenBank/DDBJ databases">
        <title>Sequencing of cultivated peanut Arachis hypogaea provides insights into genome evolution and oil improvement.</title>
        <authorList>
            <person name="Chen X."/>
        </authorList>
    </citation>
    <scope>NUCLEOTIDE SEQUENCE [LARGE SCALE GENOMIC DNA]</scope>
    <source>
        <strain evidence="4">cv. Fuhuasheng</strain>
        <tissue evidence="3">Leaves</tissue>
    </source>
</reference>
<feature type="signal peptide" evidence="1">
    <location>
        <begin position="1"/>
        <end position="28"/>
    </location>
</feature>
<dbReference type="PANTHER" id="PTHR31973:SF195">
    <property type="entry name" value="MUDR FAMILY TRANSPOSASE"/>
    <property type="match status" value="1"/>
</dbReference>
<dbReference type="STRING" id="3818.A0A445EKK8"/>
<gene>
    <name evidence="3" type="ORF">Ahy_A01g000586</name>
</gene>
<organism evidence="3 4">
    <name type="scientific">Arachis hypogaea</name>
    <name type="common">Peanut</name>
    <dbReference type="NCBI Taxonomy" id="3818"/>
    <lineage>
        <taxon>Eukaryota</taxon>
        <taxon>Viridiplantae</taxon>
        <taxon>Streptophyta</taxon>
        <taxon>Embryophyta</taxon>
        <taxon>Tracheophyta</taxon>
        <taxon>Spermatophyta</taxon>
        <taxon>Magnoliopsida</taxon>
        <taxon>eudicotyledons</taxon>
        <taxon>Gunneridae</taxon>
        <taxon>Pentapetalae</taxon>
        <taxon>rosids</taxon>
        <taxon>fabids</taxon>
        <taxon>Fabales</taxon>
        <taxon>Fabaceae</taxon>
        <taxon>Papilionoideae</taxon>
        <taxon>50 kb inversion clade</taxon>
        <taxon>dalbergioids sensu lato</taxon>
        <taxon>Dalbergieae</taxon>
        <taxon>Pterocarpus clade</taxon>
        <taxon>Arachis</taxon>
    </lineage>
</organism>